<dbReference type="InterPro" id="IPR014721">
    <property type="entry name" value="Ribsml_uS5_D2-typ_fold_subgr"/>
</dbReference>
<dbReference type="Pfam" id="PF00333">
    <property type="entry name" value="Ribosomal_S5"/>
    <property type="match status" value="1"/>
</dbReference>
<dbReference type="Gene3D" id="3.30.160.20">
    <property type="match status" value="1"/>
</dbReference>
<evidence type="ECO:0000256" key="7">
    <source>
        <dbReference type="ARBA" id="ARBA00041606"/>
    </source>
</evidence>
<dbReference type="SUPFAM" id="SSF54211">
    <property type="entry name" value="Ribosomal protein S5 domain 2-like"/>
    <property type="match status" value="1"/>
</dbReference>
<dbReference type="Gene3D" id="3.30.230.10">
    <property type="match status" value="1"/>
</dbReference>
<comment type="subcellular location">
    <subcellularLocation>
        <location evidence="1">Mitochondrion</location>
    </subcellularLocation>
</comment>
<dbReference type="AlphaFoldDB" id="A0AAD9JHF5"/>
<dbReference type="InterPro" id="IPR013810">
    <property type="entry name" value="Ribosomal_uS5_N"/>
</dbReference>
<keyword evidence="5 8" id="KW-0687">Ribonucleoprotein</keyword>
<protein>
    <recommendedName>
        <fullName evidence="6">Small ribosomal subunit protein uS5m</fullName>
    </recommendedName>
    <alternativeName>
        <fullName evidence="7">28S ribosomal protein S5, mitochondrial</fullName>
    </alternativeName>
</protein>
<dbReference type="GO" id="GO:0005763">
    <property type="term" value="C:mitochondrial small ribosomal subunit"/>
    <property type="evidence" value="ECO:0007669"/>
    <property type="project" value="UniProtKB-ARBA"/>
</dbReference>
<dbReference type="GO" id="GO:0005743">
    <property type="term" value="C:mitochondrial inner membrane"/>
    <property type="evidence" value="ECO:0007669"/>
    <property type="project" value="UniProtKB-ARBA"/>
</dbReference>
<comment type="caution">
    <text evidence="11">The sequence shown here is derived from an EMBL/GenBank/DDBJ whole genome shotgun (WGS) entry which is preliminary data.</text>
</comment>
<dbReference type="InterPro" id="IPR005324">
    <property type="entry name" value="Ribosomal_uS5_C"/>
</dbReference>
<evidence type="ECO:0000256" key="1">
    <source>
        <dbReference type="ARBA" id="ARBA00004173"/>
    </source>
</evidence>
<gene>
    <name evidence="11" type="ORF">LSH36_334g01041</name>
</gene>
<evidence type="ECO:0000256" key="2">
    <source>
        <dbReference type="ARBA" id="ARBA00008945"/>
    </source>
</evidence>
<evidence type="ECO:0000256" key="9">
    <source>
        <dbReference type="RuleBase" id="RU003823"/>
    </source>
</evidence>
<name>A0AAD9JHF5_9ANNE</name>
<dbReference type="InterPro" id="IPR000851">
    <property type="entry name" value="Ribosomal_uS5"/>
</dbReference>
<evidence type="ECO:0000313" key="12">
    <source>
        <dbReference type="Proteomes" id="UP001208570"/>
    </source>
</evidence>
<dbReference type="SUPFAM" id="SSF54768">
    <property type="entry name" value="dsRNA-binding domain-like"/>
    <property type="match status" value="1"/>
</dbReference>
<evidence type="ECO:0000256" key="3">
    <source>
        <dbReference type="ARBA" id="ARBA00022980"/>
    </source>
</evidence>
<evidence type="ECO:0000256" key="4">
    <source>
        <dbReference type="ARBA" id="ARBA00023128"/>
    </source>
</evidence>
<dbReference type="InterPro" id="IPR048584">
    <property type="entry name" value="Ribosomal_uS5m_N"/>
</dbReference>
<dbReference type="FunFam" id="3.30.230.10:FF:000002">
    <property type="entry name" value="30S ribosomal protein S5"/>
    <property type="match status" value="1"/>
</dbReference>
<dbReference type="PANTHER" id="PTHR48277">
    <property type="entry name" value="MITOCHONDRIAL RIBOSOMAL PROTEIN S5"/>
    <property type="match status" value="1"/>
</dbReference>
<reference evidence="11" key="1">
    <citation type="journal article" date="2023" name="Mol. Biol. Evol.">
        <title>Third-Generation Sequencing Reveals the Adaptive Role of the Epigenome in Three Deep-Sea Polychaetes.</title>
        <authorList>
            <person name="Perez M."/>
            <person name="Aroh O."/>
            <person name="Sun Y."/>
            <person name="Lan Y."/>
            <person name="Juniper S.K."/>
            <person name="Young C.R."/>
            <person name="Angers B."/>
            <person name="Qian P.Y."/>
        </authorList>
    </citation>
    <scope>NUCLEOTIDE SEQUENCE</scope>
    <source>
        <strain evidence="11">P08H-3</strain>
    </source>
</reference>
<organism evidence="11 12">
    <name type="scientific">Paralvinella palmiformis</name>
    <dbReference type="NCBI Taxonomy" id="53620"/>
    <lineage>
        <taxon>Eukaryota</taxon>
        <taxon>Metazoa</taxon>
        <taxon>Spiralia</taxon>
        <taxon>Lophotrochozoa</taxon>
        <taxon>Annelida</taxon>
        <taxon>Polychaeta</taxon>
        <taxon>Sedentaria</taxon>
        <taxon>Canalipalpata</taxon>
        <taxon>Terebellida</taxon>
        <taxon>Terebelliformia</taxon>
        <taxon>Alvinellidae</taxon>
        <taxon>Paralvinella</taxon>
    </lineage>
</organism>
<dbReference type="Pfam" id="PF21251">
    <property type="entry name" value="Ribosomal_uS5m_N"/>
    <property type="match status" value="1"/>
</dbReference>
<keyword evidence="12" id="KW-1185">Reference proteome</keyword>
<comment type="similarity">
    <text evidence="2 9">Belongs to the universal ribosomal protein uS5 family.</text>
</comment>
<dbReference type="PANTHER" id="PTHR48277:SF1">
    <property type="entry name" value="MITOCHONDRIAL RIBOSOMAL PROTEIN S5"/>
    <property type="match status" value="1"/>
</dbReference>
<evidence type="ECO:0000256" key="6">
    <source>
        <dbReference type="ARBA" id="ARBA00039335"/>
    </source>
</evidence>
<feature type="domain" description="S5 DRBM" evidence="10">
    <location>
        <begin position="196"/>
        <end position="260"/>
    </location>
</feature>
<dbReference type="EMBL" id="JAODUP010000335">
    <property type="protein sequence ID" value="KAK2152235.1"/>
    <property type="molecule type" value="Genomic_DNA"/>
</dbReference>
<keyword evidence="4" id="KW-0496">Mitochondrion</keyword>
<dbReference type="GO" id="GO:0003735">
    <property type="term" value="F:structural constituent of ribosome"/>
    <property type="evidence" value="ECO:0007669"/>
    <property type="project" value="UniProtKB-UniRule"/>
</dbReference>
<dbReference type="GO" id="GO:0006412">
    <property type="term" value="P:translation"/>
    <property type="evidence" value="ECO:0007669"/>
    <property type="project" value="InterPro"/>
</dbReference>
<keyword evidence="3 8" id="KW-0689">Ribosomal protein</keyword>
<sequence length="440" mass="49507">MAAPWRVISVCYANVLRTRTLDAVKPLRQLSTLSARYPHSKSTSSKGTALFCESILCVQLDITRNASGIFTKVTASQLWEGVSSVSNAGRKKGRGRAVGRKKVTDLNRGQKLGDGKANMVWPGLNAPVIQNRLIVRHQQLARDENRQQRLIELREKMSQVKYPPMPPLLRGFTGGRMTGLRYGPPDSVGDYTFEGFDSVLLELKHVSNMTGTLGRKMHYTAVVVVGNGNGVAGYGYGKGTRVGNAIRMARNRAAQALYYIPLFDGHTVYHNMFSQYHKSKLFIHRKEKGYGLRCHRAITQICKMIGIRDLHCKIEGSTTNIKAISKGFLNALVDQETHQDLADRVGYHVVEMRNERDNFPVIVASPSTGIIKTKACEEDKDNIIFDLDRMYLDGKVEYARQRKNPFQDLLSFRKNRAIKHKKRNQFDVMIQRKAGLVPGL</sequence>
<evidence type="ECO:0000256" key="5">
    <source>
        <dbReference type="ARBA" id="ARBA00023274"/>
    </source>
</evidence>
<dbReference type="Proteomes" id="UP001208570">
    <property type="component" value="Unassembled WGS sequence"/>
</dbReference>
<evidence type="ECO:0000259" key="10">
    <source>
        <dbReference type="PROSITE" id="PS50881"/>
    </source>
</evidence>
<dbReference type="InterPro" id="IPR020568">
    <property type="entry name" value="Ribosomal_Su5_D2-typ_SF"/>
</dbReference>
<evidence type="ECO:0000313" key="11">
    <source>
        <dbReference type="EMBL" id="KAK2152235.1"/>
    </source>
</evidence>
<evidence type="ECO:0000256" key="8">
    <source>
        <dbReference type="PROSITE-ProRule" id="PRU00268"/>
    </source>
</evidence>
<dbReference type="GO" id="GO:0003723">
    <property type="term" value="F:RNA binding"/>
    <property type="evidence" value="ECO:0007669"/>
    <property type="project" value="InterPro"/>
</dbReference>
<dbReference type="PROSITE" id="PS50881">
    <property type="entry name" value="S5_DSRBD"/>
    <property type="match status" value="1"/>
</dbReference>
<dbReference type="Pfam" id="PF03719">
    <property type="entry name" value="Ribosomal_S5_C"/>
    <property type="match status" value="1"/>
</dbReference>
<dbReference type="FunFam" id="3.30.160.20:FF:000022">
    <property type="entry name" value="28S ribosomal protein S5, mitochondrial"/>
    <property type="match status" value="1"/>
</dbReference>
<accession>A0AAD9JHF5</accession>
<proteinExistence type="inferred from homology"/>